<dbReference type="Proteomes" id="UP000183832">
    <property type="component" value="Unassembled WGS sequence"/>
</dbReference>
<evidence type="ECO:0000313" key="2">
    <source>
        <dbReference type="Proteomes" id="UP000183832"/>
    </source>
</evidence>
<proteinExistence type="predicted"/>
<dbReference type="AlphaFoldDB" id="A0A1J1I5R9"/>
<accession>A0A1J1I5R9</accession>
<evidence type="ECO:0000313" key="1">
    <source>
        <dbReference type="EMBL" id="CRK95090.1"/>
    </source>
</evidence>
<name>A0A1J1I5R9_9DIPT</name>
<organism evidence="1 2">
    <name type="scientific">Clunio marinus</name>
    <dbReference type="NCBI Taxonomy" id="568069"/>
    <lineage>
        <taxon>Eukaryota</taxon>
        <taxon>Metazoa</taxon>
        <taxon>Ecdysozoa</taxon>
        <taxon>Arthropoda</taxon>
        <taxon>Hexapoda</taxon>
        <taxon>Insecta</taxon>
        <taxon>Pterygota</taxon>
        <taxon>Neoptera</taxon>
        <taxon>Endopterygota</taxon>
        <taxon>Diptera</taxon>
        <taxon>Nematocera</taxon>
        <taxon>Chironomoidea</taxon>
        <taxon>Chironomidae</taxon>
        <taxon>Clunio</taxon>
    </lineage>
</organism>
<reference evidence="1 2" key="1">
    <citation type="submission" date="2015-04" db="EMBL/GenBank/DDBJ databases">
        <authorList>
            <person name="Syromyatnikov M.Y."/>
            <person name="Popov V.N."/>
        </authorList>
    </citation>
    <scope>NUCLEOTIDE SEQUENCE [LARGE SCALE GENOMIC DNA]</scope>
</reference>
<dbReference type="EMBL" id="CVRI01000040">
    <property type="protein sequence ID" value="CRK95090.1"/>
    <property type="molecule type" value="Genomic_DNA"/>
</dbReference>
<sequence length="104" mass="12062">MMQIRDLGQGFRGYHLEAANLSIDYIFTIQHLILECVNFMTLIENLLETYVSILQTYTSAQYNIGFNFNRFSGGENIKGMKFMSEIEWKLSSCCIQHVEIYATT</sequence>
<gene>
    <name evidence="1" type="ORF">CLUMA_CG008568</name>
</gene>
<protein>
    <submittedName>
        <fullName evidence="1">CLUMA_CG008568, isoform A</fullName>
    </submittedName>
</protein>
<keyword evidence="2" id="KW-1185">Reference proteome</keyword>